<name>A0A9D4G822_DREPO</name>
<evidence type="ECO:0000313" key="4">
    <source>
        <dbReference type="Proteomes" id="UP000828390"/>
    </source>
</evidence>
<evidence type="ECO:0000313" key="3">
    <source>
        <dbReference type="EMBL" id="KAH3810779.1"/>
    </source>
</evidence>
<comment type="caution">
    <text evidence="3">The sequence shown here is derived from an EMBL/GenBank/DDBJ whole genome shotgun (WGS) entry which is preliminary data.</text>
</comment>
<sequence>MSCTLRHFPVRLPILCSEVGFLLLVTASVNFLFQLPPLSSPMFPSSSSYSAPSLSSPELWCMHPSRSSVSLSSGTLLSLRPTLPAP</sequence>
<protein>
    <submittedName>
        <fullName evidence="3">Uncharacterized protein</fullName>
    </submittedName>
</protein>
<organism evidence="3 4">
    <name type="scientific">Dreissena polymorpha</name>
    <name type="common">Zebra mussel</name>
    <name type="synonym">Mytilus polymorpha</name>
    <dbReference type="NCBI Taxonomy" id="45954"/>
    <lineage>
        <taxon>Eukaryota</taxon>
        <taxon>Metazoa</taxon>
        <taxon>Spiralia</taxon>
        <taxon>Lophotrochozoa</taxon>
        <taxon>Mollusca</taxon>
        <taxon>Bivalvia</taxon>
        <taxon>Autobranchia</taxon>
        <taxon>Heteroconchia</taxon>
        <taxon>Euheterodonta</taxon>
        <taxon>Imparidentia</taxon>
        <taxon>Neoheterodontei</taxon>
        <taxon>Myida</taxon>
        <taxon>Dreissenoidea</taxon>
        <taxon>Dreissenidae</taxon>
        <taxon>Dreissena</taxon>
    </lineage>
</organism>
<reference evidence="3" key="1">
    <citation type="journal article" date="2019" name="bioRxiv">
        <title>The Genome of the Zebra Mussel, Dreissena polymorpha: A Resource for Invasive Species Research.</title>
        <authorList>
            <person name="McCartney M.A."/>
            <person name="Auch B."/>
            <person name="Kono T."/>
            <person name="Mallez S."/>
            <person name="Zhang Y."/>
            <person name="Obille A."/>
            <person name="Becker A."/>
            <person name="Abrahante J.E."/>
            <person name="Garbe J."/>
            <person name="Badalamenti J.P."/>
            <person name="Herman A."/>
            <person name="Mangelson H."/>
            <person name="Liachko I."/>
            <person name="Sullivan S."/>
            <person name="Sone E.D."/>
            <person name="Koren S."/>
            <person name="Silverstein K.A.T."/>
            <person name="Beckman K.B."/>
            <person name="Gohl D.M."/>
        </authorList>
    </citation>
    <scope>NUCLEOTIDE SEQUENCE</scope>
    <source>
        <strain evidence="3">Duluth1</strain>
        <tissue evidence="3">Whole animal</tissue>
    </source>
</reference>
<reference evidence="3" key="2">
    <citation type="submission" date="2020-11" db="EMBL/GenBank/DDBJ databases">
        <authorList>
            <person name="McCartney M.A."/>
            <person name="Auch B."/>
            <person name="Kono T."/>
            <person name="Mallez S."/>
            <person name="Becker A."/>
            <person name="Gohl D.M."/>
            <person name="Silverstein K.A.T."/>
            <person name="Koren S."/>
            <person name="Bechman K.B."/>
            <person name="Herman A."/>
            <person name="Abrahante J.E."/>
            <person name="Garbe J."/>
        </authorList>
    </citation>
    <scope>NUCLEOTIDE SEQUENCE</scope>
    <source>
        <strain evidence="3">Duluth1</strain>
        <tissue evidence="3">Whole animal</tissue>
    </source>
</reference>
<keyword evidence="2" id="KW-1133">Transmembrane helix</keyword>
<keyword evidence="4" id="KW-1185">Reference proteome</keyword>
<keyword evidence="2" id="KW-0472">Membrane</keyword>
<gene>
    <name evidence="3" type="ORF">DPMN_139177</name>
</gene>
<evidence type="ECO:0000256" key="1">
    <source>
        <dbReference type="SAM" id="MobiDB-lite"/>
    </source>
</evidence>
<dbReference type="Proteomes" id="UP000828390">
    <property type="component" value="Unassembled WGS sequence"/>
</dbReference>
<evidence type="ECO:0000256" key="2">
    <source>
        <dbReference type="SAM" id="Phobius"/>
    </source>
</evidence>
<dbReference type="EMBL" id="JAIWYP010000006">
    <property type="protein sequence ID" value="KAH3810779.1"/>
    <property type="molecule type" value="Genomic_DNA"/>
</dbReference>
<keyword evidence="2" id="KW-0812">Transmembrane</keyword>
<dbReference type="AlphaFoldDB" id="A0A9D4G822"/>
<feature type="transmembrane region" description="Helical" evidence="2">
    <location>
        <begin position="12"/>
        <end position="33"/>
    </location>
</feature>
<accession>A0A9D4G822</accession>
<feature type="region of interest" description="Disordered" evidence="1">
    <location>
        <begin position="67"/>
        <end position="86"/>
    </location>
</feature>
<proteinExistence type="predicted"/>